<sequence>MHEALFAPNEGRPGRGLRLRPGLALALAPRFVRGGKGECCRDEDGWTLRTVDGSWAAHVERTMTIAEEERIVLTAP</sequence>
<name>A0ABT1HWC8_STRSD</name>
<evidence type="ECO:0000313" key="2">
    <source>
        <dbReference type="Proteomes" id="UP001205311"/>
    </source>
</evidence>
<dbReference type="InterPro" id="IPR036005">
    <property type="entry name" value="Creatinase/aminopeptidase-like"/>
</dbReference>
<dbReference type="SUPFAM" id="SSF55920">
    <property type="entry name" value="Creatinase/aminopeptidase"/>
    <property type="match status" value="1"/>
</dbReference>
<evidence type="ECO:0000313" key="1">
    <source>
        <dbReference type="EMBL" id="MCP2259828.1"/>
    </source>
</evidence>
<dbReference type="EMBL" id="JAMTCP010000020">
    <property type="protein sequence ID" value="MCP2259828.1"/>
    <property type="molecule type" value="Genomic_DNA"/>
</dbReference>
<dbReference type="Proteomes" id="UP001205311">
    <property type="component" value="Unassembled WGS sequence"/>
</dbReference>
<keyword evidence="2" id="KW-1185">Reference proteome</keyword>
<gene>
    <name evidence="1" type="ORF">LX15_003537</name>
</gene>
<proteinExistence type="predicted"/>
<dbReference type="RefSeq" id="WP_308213483.1">
    <property type="nucleotide sequence ID" value="NZ_JAMTCP010000020.1"/>
</dbReference>
<protein>
    <submittedName>
        <fullName evidence="1">Uncharacterized protein</fullName>
    </submittedName>
</protein>
<reference evidence="1 2" key="1">
    <citation type="submission" date="2022-06" db="EMBL/GenBank/DDBJ databases">
        <title>Genomic Encyclopedia of Archaeal and Bacterial Type Strains, Phase II (KMG-II): from individual species to whole genera.</title>
        <authorList>
            <person name="Goeker M."/>
        </authorList>
    </citation>
    <scope>NUCLEOTIDE SEQUENCE [LARGE SCALE GENOMIC DNA]</scope>
    <source>
        <strain evidence="1 2">DSM 40477</strain>
    </source>
</reference>
<accession>A0ABT1HWC8</accession>
<organism evidence="1 2">
    <name type="scientific">Streptoalloteichus tenebrarius (strain ATCC 17920 / DSM 40477 / JCM 4838 / CBS 697.72 / NBRC 16177 / NCIMB 11028 / NRRL B-12390 / A12253. 1 / ISP 5477)</name>
    <name type="common">Streptomyces tenebrarius</name>
    <dbReference type="NCBI Taxonomy" id="1933"/>
    <lineage>
        <taxon>Bacteria</taxon>
        <taxon>Bacillati</taxon>
        <taxon>Actinomycetota</taxon>
        <taxon>Actinomycetes</taxon>
        <taxon>Pseudonocardiales</taxon>
        <taxon>Pseudonocardiaceae</taxon>
        <taxon>Streptoalloteichus</taxon>
    </lineage>
</organism>
<dbReference type="Gene3D" id="3.90.230.10">
    <property type="entry name" value="Creatinase/methionine aminopeptidase superfamily"/>
    <property type="match status" value="1"/>
</dbReference>
<comment type="caution">
    <text evidence="1">The sequence shown here is derived from an EMBL/GenBank/DDBJ whole genome shotgun (WGS) entry which is preliminary data.</text>
</comment>